<dbReference type="RefSeq" id="WP_089333550.1">
    <property type="nucleotide sequence ID" value="NZ_FZNS01000008.1"/>
</dbReference>
<evidence type="ECO:0000313" key="1">
    <source>
        <dbReference type="EMBL" id="SNR83146.1"/>
    </source>
</evidence>
<evidence type="ECO:0008006" key="3">
    <source>
        <dbReference type="Google" id="ProtNLM"/>
    </source>
</evidence>
<accession>A0A238ZI56</accession>
<keyword evidence="2" id="KW-1185">Reference proteome</keyword>
<organism evidence="1 2">
    <name type="scientific">Hymenobacter mucosus</name>
    <dbReference type="NCBI Taxonomy" id="1411120"/>
    <lineage>
        <taxon>Bacteria</taxon>
        <taxon>Pseudomonadati</taxon>
        <taxon>Bacteroidota</taxon>
        <taxon>Cytophagia</taxon>
        <taxon>Cytophagales</taxon>
        <taxon>Hymenobacteraceae</taxon>
        <taxon>Hymenobacter</taxon>
    </lineage>
</organism>
<gene>
    <name evidence="1" type="ORF">SAMN06269173_10874</name>
</gene>
<reference evidence="2" key="1">
    <citation type="submission" date="2017-06" db="EMBL/GenBank/DDBJ databases">
        <authorList>
            <person name="Varghese N."/>
            <person name="Submissions S."/>
        </authorList>
    </citation>
    <scope>NUCLEOTIDE SEQUENCE [LARGE SCALE GENOMIC DNA]</scope>
    <source>
        <strain evidence="2">DSM 28041</strain>
    </source>
</reference>
<evidence type="ECO:0000313" key="2">
    <source>
        <dbReference type="Proteomes" id="UP000198310"/>
    </source>
</evidence>
<name>A0A238ZI56_9BACT</name>
<dbReference type="EMBL" id="FZNS01000008">
    <property type="protein sequence ID" value="SNR83146.1"/>
    <property type="molecule type" value="Genomic_DNA"/>
</dbReference>
<dbReference type="AlphaFoldDB" id="A0A238ZI56"/>
<sequence>MADSIQNEAGVLRQNSAGYFHLTWLPGSTNQTAVQQLLEKLLQQLQQTGCTRLLSDQRQLGAYKDELVSWLVVDWLPRTVATPYLQRTAILPPTQLYVRMQTTYLFEEAFSRYGLVSRTFQEQEDAIAWLLE</sequence>
<protein>
    <recommendedName>
        <fullName evidence="3">SpoIIAA-like</fullName>
    </recommendedName>
</protein>
<proteinExistence type="predicted"/>
<dbReference type="Proteomes" id="UP000198310">
    <property type="component" value="Unassembled WGS sequence"/>
</dbReference>